<proteinExistence type="predicted"/>
<dbReference type="AlphaFoldDB" id="A0A923MI55"/>
<protein>
    <submittedName>
        <fullName evidence="1">Uncharacterized protein</fullName>
    </submittedName>
</protein>
<evidence type="ECO:0000313" key="2">
    <source>
        <dbReference type="Proteomes" id="UP000620327"/>
    </source>
</evidence>
<dbReference type="Proteomes" id="UP000620327">
    <property type="component" value="Unassembled WGS sequence"/>
</dbReference>
<accession>A0A923MI55</accession>
<organism evidence="1 2">
    <name type="scientific">Dysosmobacter segnis</name>
    <dbReference type="NCBI Taxonomy" id="2763042"/>
    <lineage>
        <taxon>Bacteria</taxon>
        <taxon>Bacillati</taxon>
        <taxon>Bacillota</taxon>
        <taxon>Clostridia</taxon>
        <taxon>Eubacteriales</taxon>
        <taxon>Oscillospiraceae</taxon>
        <taxon>Dysosmobacter</taxon>
    </lineage>
</organism>
<comment type="caution">
    <text evidence="1">The sequence shown here is derived from an EMBL/GenBank/DDBJ whole genome shotgun (WGS) entry which is preliminary data.</text>
</comment>
<keyword evidence="2" id="KW-1185">Reference proteome</keyword>
<dbReference type="RefSeq" id="WP_187015345.1">
    <property type="nucleotide sequence ID" value="NZ_JACOQI010000012.1"/>
</dbReference>
<reference evidence="1" key="1">
    <citation type="submission" date="2020-08" db="EMBL/GenBank/DDBJ databases">
        <title>Genome public.</title>
        <authorList>
            <person name="Liu C."/>
            <person name="Sun Q."/>
        </authorList>
    </citation>
    <scope>NUCLEOTIDE SEQUENCE</scope>
    <source>
        <strain evidence="1">BX15</strain>
    </source>
</reference>
<name>A0A923MI55_9FIRM</name>
<gene>
    <name evidence="1" type="ORF">H8Z83_12465</name>
</gene>
<dbReference type="EMBL" id="JACOQI010000012">
    <property type="protein sequence ID" value="MBC5771120.1"/>
    <property type="molecule type" value="Genomic_DNA"/>
</dbReference>
<evidence type="ECO:0000313" key="1">
    <source>
        <dbReference type="EMBL" id="MBC5771120.1"/>
    </source>
</evidence>
<sequence length="63" mass="7253">MNTAIKPITPEREQELVAKLVDLLSSRYDAGNLYDILRHGLGIDHSDMEALGFQLRDYYEEVE</sequence>